<name>A0ABN9X1M5_9DINO</name>
<sequence length="199" mass="21024">MPLFGLYVQAASLVAMRLGPTIQGALSALRLQGPGLRGAQLDGVARIDFPAETNWVLDVKNPAGDEVRERITVNSVEEYDIPNSKGTANFLVKWEGAKSSSSMSVFTPTRASEVKELKGKAGNTLGSYTSEQAGQSVLVAIFDCRGIEPILWHPEGPFTVTSEVGDGKWEVFERGLRDGGSLAEAAPSADGAEGRGGAD</sequence>
<dbReference type="PANTHER" id="PTHR12857">
    <property type="entry name" value="CXXC MOTIF CONTAINING ZINC BINDING PROTEIN"/>
    <property type="match status" value="1"/>
</dbReference>
<dbReference type="SUPFAM" id="SSF141678">
    <property type="entry name" value="MAL13P1.257-like"/>
    <property type="match status" value="1"/>
</dbReference>
<comment type="similarity">
    <text evidence="1">Belongs to the UPF0587 family.</text>
</comment>
<evidence type="ECO:0000313" key="6">
    <source>
        <dbReference type="Proteomes" id="UP001189429"/>
    </source>
</evidence>
<dbReference type="Proteomes" id="UP001189429">
    <property type="component" value="Unassembled WGS sequence"/>
</dbReference>
<reference evidence="5" key="1">
    <citation type="submission" date="2023-10" db="EMBL/GenBank/DDBJ databases">
        <authorList>
            <person name="Chen Y."/>
            <person name="Shah S."/>
            <person name="Dougan E. K."/>
            <person name="Thang M."/>
            <person name="Chan C."/>
        </authorList>
    </citation>
    <scope>NUCLEOTIDE SEQUENCE [LARGE SCALE GENOMIC DNA]</scope>
</reference>
<protein>
    <submittedName>
        <fullName evidence="5">Uncharacterized protein</fullName>
    </submittedName>
</protein>
<comment type="caution">
    <text evidence="5">The sequence shown here is derived from an EMBL/GenBank/DDBJ whole genome shotgun (WGS) entry which is preliminary data.</text>
</comment>
<dbReference type="EMBL" id="CAUYUJ010019506">
    <property type="protein sequence ID" value="CAK0891719.1"/>
    <property type="molecule type" value="Genomic_DNA"/>
</dbReference>
<evidence type="ECO:0000256" key="1">
    <source>
        <dbReference type="ARBA" id="ARBA00007818"/>
    </source>
</evidence>
<organism evidence="5 6">
    <name type="scientific">Prorocentrum cordatum</name>
    <dbReference type="NCBI Taxonomy" id="2364126"/>
    <lineage>
        <taxon>Eukaryota</taxon>
        <taxon>Sar</taxon>
        <taxon>Alveolata</taxon>
        <taxon>Dinophyceae</taxon>
        <taxon>Prorocentrales</taxon>
        <taxon>Prorocentraceae</taxon>
        <taxon>Prorocentrum</taxon>
    </lineage>
</organism>
<evidence type="ECO:0000313" key="5">
    <source>
        <dbReference type="EMBL" id="CAK0891719.1"/>
    </source>
</evidence>
<keyword evidence="6" id="KW-1185">Reference proteome</keyword>
<keyword evidence="3" id="KW-0862">Zinc</keyword>
<evidence type="ECO:0000256" key="4">
    <source>
        <dbReference type="SAM" id="MobiDB-lite"/>
    </source>
</evidence>
<proteinExistence type="inferred from homology"/>
<gene>
    <name evidence="5" type="ORF">PCOR1329_LOCUS71577</name>
</gene>
<keyword evidence="2" id="KW-0479">Metal-binding</keyword>
<evidence type="ECO:0000256" key="2">
    <source>
        <dbReference type="ARBA" id="ARBA00022723"/>
    </source>
</evidence>
<accession>A0ABN9X1M5</accession>
<feature type="region of interest" description="Disordered" evidence="4">
    <location>
        <begin position="180"/>
        <end position="199"/>
    </location>
</feature>
<dbReference type="Pfam" id="PF05907">
    <property type="entry name" value="CXXC_Zn-b_euk"/>
    <property type="match status" value="1"/>
</dbReference>
<evidence type="ECO:0000256" key="3">
    <source>
        <dbReference type="ARBA" id="ARBA00022833"/>
    </source>
</evidence>
<dbReference type="InterPro" id="IPR008584">
    <property type="entry name" value="CXXC_Zn-binding_euk"/>
</dbReference>
<dbReference type="PANTHER" id="PTHR12857:SF0">
    <property type="entry name" value="CXXC MOTIF CONTAINING ZINC BINDING PROTEIN"/>
    <property type="match status" value="1"/>
</dbReference>